<dbReference type="GO" id="GO:0008168">
    <property type="term" value="F:methyltransferase activity"/>
    <property type="evidence" value="ECO:0007669"/>
    <property type="project" value="UniProtKB-KW"/>
</dbReference>
<keyword evidence="3" id="KW-0489">Methyltransferase</keyword>
<keyword evidence="3" id="KW-0808">Transferase</keyword>
<dbReference type="RefSeq" id="WP_189866009.1">
    <property type="nucleotide sequence ID" value="NZ_BMVW01000020.1"/>
</dbReference>
<dbReference type="Gene3D" id="3.40.50.150">
    <property type="entry name" value="Vaccinia Virus protein VP39"/>
    <property type="match status" value="1"/>
</dbReference>
<dbReference type="AlphaFoldDB" id="A0A918Q8S5"/>
<feature type="region of interest" description="Disordered" evidence="1">
    <location>
        <begin position="108"/>
        <end position="147"/>
    </location>
</feature>
<keyword evidence="4" id="KW-1185">Reference proteome</keyword>
<dbReference type="Proteomes" id="UP000622166">
    <property type="component" value="Unassembled WGS sequence"/>
</dbReference>
<feature type="compositionally biased region" description="Low complexity" evidence="1">
    <location>
        <begin position="112"/>
        <end position="147"/>
    </location>
</feature>
<dbReference type="SUPFAM" id="SSF53335">
    <property type="entry name" value="S-adenosyl-L-methionine-dependent methyltransferases"/>
    <property type="match status" value="1"/>
</dbReference>
<gene>
    <name evidence="3" type="ORF">GCM10010365_67850</name>
</gene>
<protein>
    <submittedName>
        <fullName evidence="3">Methyltransferase</fullName>
    </submittedName>
</protein>
<evidence type="ECO:0000313" key="4">
    <source>
        <dbReference type="Proteomes" id="UP000622166"/>
    </source>
</evidence>
<proteinExistence type="predicted"/>
<dbReference type="EMBL" id="BMVW01000020">
    <property type="protein sequence ID" value="GGZ37545.1"/>
    <property type="molecule type" value="Genomic_DNA"/>
</dbReference>
<evidence type="ECO:0000259" key="2">
    <source>
        <dbReference type="Pfam" id="PF13649"/>
    </source>
</evidence>
<dbReference type="InterPro" id="IPR041698">
    <property type="entry name" value="Methyltransf_25"/>
</dbReference>
<organism evidence="3 4">
    <name type="scientific">Streptomyces poonensis</name>
    <dbReference type="NCBI Taxonomy" id="68255"/>
    <lineage>
        <taxon>Bacteria</taxon>
        <taxon>Bacillati</taxon>
        <taxon>Actinomycetota</taxon>
        <taxon>Actinomycetes</taxon>
        <taxon>Kitasatosporales</taxon>
        <taxon>Streptomycetaceae</taxon>
        <taxon>Streptomyces</taxon>
    </lineage>
</organism>
<comment type="caution">
    <text evidence="3">The sequence shown here is derived from an EMBL/GenBank/DDBJ whole genome shotgun (WGS) entry which is preliminary data.</text>
</comment>
<dbReference type="GO" id="GO:0032259">
    <property type="term" value="P:methylation"/>
    <property type="evidence" value="ECO:0007669"/>
    <property type="project" value="UniProtKB-KW"/>
</dbReference>
<dbReference type="Pfam" id="PF13649">
    <property type="entry name" value="Methyltransf_25"/>
    <property type="match status" value="2"/>
</dbReference>
<evidence type="ECO:0000313" key="3">
    <source>
        <dbReference type="EMBL" id="GGZ37545.1"/>
    </source>
</evidence>
<feature type="domain" description="Methyltransferase" evidence="2">
    <location>
        <begin position="151"/>
        <end position="205"/>
    </location>
</feature>
<accession>A0A918Q8S5</accession>
<dbReference type="InterPro" id="IPR029063">
    <property type="entry name" value="SAM-dependent_MTases_sf"/>
</dbReference>
<feature type="domain" description="Methyltransferase" evidence="2">
    <location>
        <begin position="60"/>
        <end position="98"/>
    </location>
</feature>
<evidence type="ECO:0000256" key="1">
    <source>
        <dbReference type="SAM" id="MobiDB-lite"/>
    </source>
</evidence>
<reference evidence="3" key="2">
    <citation type="submission" date="2020-09" db="EMBL/GenBank/DDBJ databases">
        <authorList>
            <person name="Sun Q."/>
            <person name="Ohkuma M."/>
        </authorList>
    </citation>
    <scope>NUCLEOTIDE SEQUENCE</scope>
    <source>
        <strain evidence="3">JCM 4815</strain>
    </source>
</reference>
<dbReference type="PANTHER" id="PTHR43591">
    <property type="entry name" value="METHYLTRANSFERASE"/>
    <property type="match status" value="1"/>
</dbReference>
<reference evidence="3" key="1">
    <citation type="journal article" date="2014" name="Int. J. Syst. Evol. Microbiol.">
        <title>Complete genome sequence of Corynebacterium casei LMG S-19264T (=DSM 44701T), isolated from a smear-ripened cheese.</title>
        <authorList>
            <consortium name="US DOE Joint Genome Institute (JGI-PGF)"/>
            <person name="Walter F."/>
            <person name="Albersmeier A."/>
            <person name="Kalinowski J."/>
            <person name="Ruckert C."/>
        </authorList>
    </citation>
    <scope>NUCLEOTIDE SEQUENCE</scope>
    <source>
        <strain evidence="3">JCM 4815</strain>
    </source>
</reference>
<name>A0A918Q8S5_9ACTN</name>
<dbReference type="CDD" id="cd02440">
    <property type="entry name" value="AdoMet_MTases"/>
    <property type="match status" value="1"/>
</dbReference>
<sequence>MFSPQGPSLRELAVQALSSVEHGYDLLAPKFDHTPFRTPNAILESVERALSAMGPFDHGLDLCCGTGAGMEVLREVCRESVTGVDISAGMLTTGRQRSGLAAVGPGRGAGIPAGPRTAEPRAAGARAAGSRATGSRATGSRAAESRAAGPRAAGARVAWVRGDALALPFGPVFDLVVSFGAFGHFLPRELPALFAQAHSVLRPGGRFAFPLPAPAPPGSLPYWATLGFDTAMRVRNAVWRPPFVMYYRPFRLGLVRPELERAGFDVDLYALPEFGRGSDGGPRCRLVVATRPAGG</sequence>
<dbReference type="PANTHER" id="PTHR43591:SF24">
    <property type="entry name" value="2-METHOXY-6-POLYPRENYL-1,4-BENZOQUINOL METHYLASE, MITOCHONDRIAL"/>
    <property type="match status" value="1"/>
</dbReference>